<keyword evidence="2" id="KW-0805">Transcription regulation</keyword>
<dbReference type="Pfam" id="PF07739">
    <property type="entry name" value="TipAS"/>
    <property type="match status" value="1"/>
</dbReference>
<dbReference type="GO" id="GO:0003677">
    <property type="term" value="F:DNA binding"/>
    <property type="evidence" value="ECO:0007669"/>
    <property type="project" value="UniProtKB-KW"/>
</dbReference>
<dbReference type="Proteomes" id="UP000553957">
    <property type="component" value="Unassembled WGS sequence"/>
</dbReference>
<evidence type="ECO:0000259" key="5">
    <source>
        <dbReference type="PROSITE" id="PS50937"/>
    </source>
</evidence>
<keyword evidence="1" id="KW-0678">Repressor</keyword>
<dbReference type="InterPro" id="IPR009061">
    <property type="entry name" value="DNA-bd_dom_put_sf"/>
</dbReference>
<name>A0A7Y4NY96_9ACTN</name>
<dbReference type="EMBL" id="JABJRC010000002">
    <property type="protein sequence ID" value="NOL40727.1"/>
    <property type="molecule type" value="Genomic_DNA"/>
</dbReference>
<keyword evidence="3 6" id="KW-0238">DNA-binding</keyword>
<proteinExistence type="predicted"/>
<dbReference type="PANTHER" id="PTHR30204:SF69">
    <property type="entry name" value="MERR-FAMILY TRANSCRIPTIONAL REGULATOR"/>
    <property type="match status" value="1"/>
</dbReference>
<evidence type="ECO:0000256" key="1">
    <source>
        <dbReference type="ARBA" id="ARBA00022491"/>
    </source>
</evidence>
<dbReference type="InterPro" id="IPR047057">
    <property type="entry name" value="MerR_fam"/>
</dbReference>
<evidence type="ECO:0000313" key="8">
    <source>
        <dbReference type="Proteomes" id="UP000534306"/>
    </source>
</evidence>
<dbReference type="AlphaFoldDB" id="A0A7Y4NY96"/>
<dbReference type="InterPro" id="IPR036244">
    <property type="entry name" value="TipA-like_antibiotic-bd"/>
</dbReference>
<protein>
    <submittedName>
        <fullName evidence="6">DNA-binding transcriptional MerR regulator</fullName>
    </submittedName>
    <submittedName>
        <fullName evidence="7">MerR family transcriptional regulator</fullName>
    </submittedName>
</protein>
<organism evidence="7 8">
    <name type="scientific">Kribbella sandramycini</name>
    <dbReference type="NCBI Taxonomy" id="60450"/>
    <lineage>
        <taxon>Bacteria</taxon>
        <taxon>Bacillati</taxon>
        <taxon>Actinomycetota</taxon>
        <taxon>Actinomycetes</taxon>
        <taxon>Propionibacteriales</taxon>
        <taxon>Kribbellaceae</taxon>
        <taxon>Kribbella</taxon>
    </lineage>
</organism>
<dbReference type="EMBL" id="JACHKF010000001">
    <property type="protein sequence ID" value="MBB6569437.1"/>
    <property type="molecule type" value="Genomic_DNA"/>
</dbReference>
<dbReference type="Proteomes" id="UP000534306">
    <property type="component" value="Unassembled WGS sequence"/>
</dbReference>
<dbReference type="InterPro" id="IPR000551">
    <property type="entry name" value="MerR-type_HTH_dom"/>
</dbReference>
<comment type="caution">
    <text evidence="7">The sequence shown here is derived from an EMBL/GenBank/DDBJ whole genome shotgun (WGS) entry which is preliminary data.</text>
</comment>
<dbReference type="GO" id="GO:0003700">
    <property type="term" value="F:DNA-binding transcription factor activity"/>
    <property type="evidence" value="ECO:0007669"/>
    <property type="project" value="InterPro"/>
</dbReference>
<dbReference type="SUPFAM" id="SSF89082">
    <property type="entry name" value="Antibiotic binding domain of TipA-like multidrug resistance regulators"/>
    <property type="match status" value="1"/>
</dbReference>
<dbReference type="PROSITE" id="PS50937">
    <property type="entry name" value="HTH_MERR_2"/>
    <property type="match status" value="1"/>
</dbReference>
<dbReference type="Gene3D" id="1.10.1660.10">
    <property type="match status" value="1"/>
</dbReference>
<keyword evidence="4" id="KW-0804">Transcription</keyword>
<keyword evidence="8" id="KW-1185">Reference proteome</keyword>
<evidence type="ECO:0000313" key="6">
    <source>
        <dbReference type="EMBL" id="MBB6569437.1"/>
    </source>
</evidence>
<evidence type="ECO:0000313" key="7">
    <source>
        <dbReference type="EMBL" id="NOL40727.1"/>
    </source>
</evidence>
<evidence type="ECO:0000256" key="2">
    <source>
        <dbReference type="ARBA" id="ARBA00023015"/>
    </source>
</evidence>
<dbReference type="InterPro" id="IPR012925">
    <property type="entry name" value="TipAS_dom"/>
</dbReference>
<evidence type="ECO:0000256" key="4">
    <source>
        <dbReference type="ARBA" id="ARBA00023163"/>
    </source>
</evidence>
<evidence type="ECO:0000256" key="3">
    <source>
        <dbReference type="ARBA" id="ARBA00023125"/>
    </source>
</evidence>
<accession>A0A7Y4NY96</accession>
<dbReference type="Pfam" id="PF13411">
    <property type="entry name" value="MerR_1"/>
    <property type="match status" value="1"/>
</dbReference>
<dbReference type="SUPFAM" id="SSF46955">
    <property type="entry name" value="Putative DNA-binding domain"/>
    <property type="match status" value="1"/>
</dbReference>
<gene>
    <name evidence="6" type="ORF">HNR71_005074</name>
    <name evidence="7" type="ORF">HPO96_10765</name>
</gene>
<sequence>MSWSIAEVARDSGVTARTLRHYHAIGLLVPERIAANGRRYYASQQLLRLQRILLLRELGLGLDAIADVLARQDNQSTVEVLERHKAWLLREQQRLGRLVRTVESTIENVRSGGEMAPEKVFEGFEHNPYEAEARERWGDAVVDAGYERMRNWSGTDAEKARTGYGRVHERLAVLKAEGAEVHDLSVQEMIQLHYEVTSLFWTPTAEAYRGLGQLYVDDARFTEAINADPTVATYLRDAMNVYADEHLSD</sequence>
<dbReference type="PRINTS" id="PR00040">
    <property type="entry name" value="HTHMERR"/>
</dbReference>
<dbReference type="CDD" id="cd01106">
    <property type="entry name" value="HTH_TipAL-Mta"/>
    <property type="match status" value="1"/>
</dbReference>
<dbReference type="RefSeq" id="WP_171673210.1">
    <property type="nucleotide sequence ID" value="NZ_BAAAGT010000002.1"/>
</dbReference>
<dbReference type="PANTHER" id="PTHR30204">
    <property type="entry name" value="REDOX-CYCLING DRUG-SENSING TRANSCRIPTIONAL ACTIVATOR SOXR"/>
    <property type="match status" value="1"/>
</dbReference>
<dbReference type="Gene3D" id="1.10.490.50">
    <property type="entry name" value="Antibiotic binding domain of TipA-like multidrug resistance regulators"/>
    <property type="match status" value="1"/>
</dbReference>
<evidence type="ECO:0000313" key="9">
    <source>
        <dbReference type="Proteomes" id="UP000553957"/>
    </source>
</evidence>
<dbReference type="SMART" id="SM00422">
    <property type="entry name" value="HTH_MERR"/>
    <property type="match status" value="1"/>
</dbReference>
<reference evidence="7 8" key="1">
    <citation type="submission" date="2020-05" db="EMBL/GenBank/DDBJ databases">
        <title>Genome sequence of Kribbella sandramycini ATCC 39419.</title>
        <authorList>
            <person name="Maclea K.S."/>
            <person name="Fair J.L."/>
        </authorList>
    </citation>
    <scope>NUCLEOTIDE SEQUENCE [LARGE SCALE GENOMIC DNA]</scope>
    <source>
        <strain evidence="7 8">ATCC 39419</strain>
    </source>
</reference>
<feature type="domain" description="HTH merR-type" evidence="5">
    <location>
        <begin position="1"/>
        <end position="71"/>
    </location>
</feature>
<reference evidence="6 9" key="2">
    <citation type="submission" date="2020-08" db="EMBL/GenBank/DDBJ databases">
        <title>Sequencing the genomes of 1000 actinobacteria strains.</title>
        <authorList>
            <person name="Klenk H.-P."/>
        </authorList>
    </citation>
    <scope>NUCLEOTIDE SEQUENCE [LARGE SCALE GENOMIC DNA]</scope>
    <source>
        <strain evidence="6 9">DSM 15626</strain>
    </source>
</reference>